<gene>
    <name evidence="1" type="ORF">AVEN_87129_1</name>
</gene>
<evidence type="ECO:0000313" key="1">
    <source>
        <dbReference type="EMBL" id="GBN54224.1"/>
    </source>
</evidence>
<sequence>MEPVPDKCSLPMEPVPDKCSMPMEPVPDKCSMPMEPVPDKCSMPMEPVPDKCSMPMEPVPDKCSVPKEPVPDKCSLPIEPVPDKCSLPIEQFEENYVPYKCSFNFGKKKKKALGQHSGMLSDGVILLHDNTHTARKTQELLQKFKWNSDATPHTTQIWHPIWVPNTYLEQGSLHTVMSKQLPRTGSMGRDVISTKPG</sequence>
<protein>
    <submittedName>
        <fullName evidence="1">Uncharacterized protein</fullName>
    </submittedName>
</protein>
<comment type="caution">
    <text evidence="1">The sequence shown here is derived from an EMBL/GenBank/DDBJ whole genome shotgun (WGS) entry which is preliminary data.</text>
</comment>
<reference evidence="1 2" key="1">
    <citation type="journal article" date="2019" name="Sci. Rep.">
        <title>Orb-weaving spider Araneus ventricosus genome elucidates the spidroin gene catalogue.</title>
        <authorList>
            <person name="Kono N."/>
            <person name="Nakamura H."/>
            <person name="Ohtoshi R."/>
            <person name="Moran D.A.P."/>
            <person name="Shinohara A."/>
            <person name="Yoshida Y."/>
            <person name="Fujiwara M."/>
            <person name="Mori M."/>
            <person name="Tomita M."/>
            <person name="Arakawa K."/>
        </authorList>
    </citation>
    <scope>NUCLEOTIDE SEQUENCE [LARGE SCALE GENOMIC DNA]</scope>
</reference>
<dbReference type="Proteomes" id="UP000499080">
    <property type="component" value="Unassembled WGS sequence"/>
</dbReference>
<organism evidence="1 2">
    <name type="scientific">Araneus ventricosus</name>
    <name type="common">Orbweaver spider</name>
    <name type="synonym">Epeira ventricosa</name>
    <dbReference type="NCBI Taxonomy" id="182803"/>
    <lineage>
        <taxon>Eukaryota</taxon>
        <taxon>Metazoa</taxon>
        <taxon>Ecdysozoa</taxon>
        <taxon>Arthropoda</taxon>
        <taxon>Chelicerata</taxon>
        <taxon>Arachnida</taxon>
        <taxon>Araneae</taxon>
        <taxon>Araneomorphae</taxon>
        <taxon>Entelegynae</taxon>
        <taxon>Araneoidea</taxon>
        <taxon>Araneidae</taxon>
        <taxon>Araneus</taxon>
    </lineage>
</organism>
<keyword evidence="2" id="KW-1185">Reference proteome</keyword>
<dbReference type="EMBL" id="BGPR01012045">
    <property type="protein sequence ID" value="GBN54224.1"/>
    <property type="molecule type" value="Genomic_DNA"/>
</dbReference>
<dbReference type="OrthoDB" id="2113341at2759"/>
<proteinExistence type="predicted"/>
<evidence type="ECO:0000313" key="2">
    <source>
        <dbReference type="Proteomes" id="UP000499080"/>
    </source>
</evidence>
<dbReference type="AlphaFoldDB" id="A0A4Y2PS98"/>
<accession>A0A4Y2PS98</accession>
<name>A0A4Y2PS98_ARAVE</name>